<gene>
    <name evidence="2" type="ordered locus">Tlet_0541</name>
</gene>
<keyword evidence="1" id="KW-0812">Transmembrane</keyword>
<dbReference type="eggNOG" id="COG1729">
    <property type="taxonomic scope" value="Bacteria"/>
</dbReference>
<dbReference type="HOGENOM" id="CLU_127662_0_0_0"/>
<reference evidence="2 3" key="2">
    <citation type="journal article" date="2009" name="Proc. Natl. Acad. Sci. U.S.A.">
        <title>On the chimeric nature, thermophilic origin, and phylogenetic placement of the Thermotogales.</title>
        <authorList>
            <person name="Zhaxybayeva O."/>
            <person name="Swithers K.S."/>
            <person name="Lapierre P."/>
            <person name="Fournier G.P."/>
            <person name="Bickhart D.M."/>
            <person name="DeBoy R.T."/>
            <person name="Nelson K.E."/>
            <person name="Nesbo C.L."/>
            <person name="Doolittle W.F."/>
            <person name="Gogarten J.P."/>
            <person name="Noll K.M."/>
        </authorList>
    </citation>
    <scope>NUCLEOTIDE SEQUENCE [LARGE SCALE GENOMIC DNA]</scope>
    <source>
        <strain evidence="3">ATCC BAA-301 / DSM 14385 / NBRC 107922 / TMO</strain>
    </source>
</reference>
<dbReference type="STRING" id="416591.Tlet_0541"/>
<dbReference type="InterPro" id="IPR011990">
    <property type="entry name" value="TPR-like_helical_dom_sf"/>
</dbReference>
<evidence type="ECO:0000313" key="2">
    <source>
        <dbReference type="EMBL" id="ABV33108.1"/>
    </source>
</evidence>
<dbReference type="SUPFAM" id="SSF48452">
    <property type="entry name" value="TPR-like"/>
    <property type="match status" value="1"/>
</dbReference>
<reference evidence="2 3" key="1">
    <citation type="submission" date="2007-08" db="EMBL/GenBank/DDBJ databases">
        <title>Complete sequence of Thermotoga lettingae TMO.</title>
        <authorList>
            <consortium name="US DOE Joint Genome Institute"/>
            <person name="Copeland A."/>
            <person name="Lucas S."/>
            <person name="Lapidus A."/>
            <person name="Barry K."/>
            <person name="Glavina del Rio T."/>
            <person name="Dalin E."/>
            <person name="Tice H."/>
            <person name="Pitluck S."/>
            <person name="Foster B."/>
            <person name="Bruce D."/>
            <person name="Schmutz J."/>
            <person name="Larimer F."/>
            <person name="Land M."/>
            <person name="Hauser L."/>
            <person name="Kyrpides N."/>
            <person name="Mikhailova N."/>
            <person name="Nelson K."/>
            <person name="Gogarten J.P."/>
            <person name="Noll K."/>
            <person name="Richardson P."/>
        </authorList>
    </citation>
    <scope>NUCLEOTIDE SEQUENCE [LARGE SCALE GENOMIC DNA]</scope>
    <source>
        <strain evidence="3">ATCC BAA-301 / DSM 14385 / NBRC 107922 / TMO</strain>
    </source>
</reference>
<proteinExistence type="predicted"/>
<keyword evidence="3" id="KW-1185">Reference proteome</keyword>
<keyword evidence="1" id="KW-1133">Transmembrane helix</keyword>
<evidence type="ECO:0000313" key="3">
    <source>
        <dbReference type="Proteomes" id="UP000002016"/>
    </source>
</evidence>
<dbReference type="Proteomes" id="UP000002016">
    <property type="component" value="Chromosome"/>
</dbReference>
<organism evidence="2 3">
    <name type="scientific">Pseudothermotoga lettingae (strain ATCC BAA-301 / DSM 14385 / NBRC 107922 / TMO)</name>
    <name type="common">Thermotoga lettingae</name>
    <dbReference type="NCBI Taxonomy" id="416591"/>
    <lineage>
        <taxon>Bacteria</taxon>
        <taxon>Thermotogati</taxon>
        <taxon>Thermotogota</taxon>
        <taxon>Thermotogae</taxon>
        <taxon>Thermotogales</taxon>
        <taxon>Thermotogaceae</taxon>
        <taxon>Pseudothermotoga</taxon>
    </lineage>
</organism>
<protein>
    <recommendedName>
        <fullName evidence="4">Tetratricopeptide repeat protein</fullName>
    </recommendedName>
</protein>
<sequence length="178" mass="21154" precursor="true">MNREKFFLVLMSIFAILFVIAFLNNRAMESSLAEYQKMIRAYELYTNGYYEDFFHYIEQNNLQNLTYLKSLKRNYSEFYIEGLKKCVSGDYEVAIDYFKESLGNVEISNPLYTEILYYLGLSMINAEKYQEAEITLERLLDFKDSIYAQKGLRLLIKLYTKTGNLDRAKEIEKLMEVE</sequence>
<keyword evidence="1" id="KW-0472">Membrane</keyword>
<dbReference type="Gene3D" id="1.25.40.10">
    <property type="entry name" value="Tetratricopeptide repeat domain"/>
    <property type="match status" value="1"/>
</dbReference>
<dbReference type="KEGG" id="tle:Tlet_0541"/>
<dbReference type="AlphaFoldDB" id="A8F4M4"/>
<feature type="transmembrane region" description="Helical" evidence="1">
    <location>
        <begin position="6"/>
        <end position="23"/>
    </location>
</feature>
<name>A8F4M4_PSELT</name>
<evidence type="ECO:0008006" key="4">
    <source>
        <dbReference type="Google" id="ProtNLM"/>
    </source>
</evidence>
<dbReference type="RefSeq" id="WP_012002589.1">
    <property type="nucleotide sequence ID" value="NC_009828.1"/>
</dbReference>
<dbReference type="OrthoDB" id="37614at2"/>
<evidence type="ECO:0000256" key="1">
    <source>
        <dbReference type="SAM" id="Phobius"/>
    </source>
</evidence>
<dbReference type="EMBL" id="CP000812">
    <property type="protein sequence ID" value="ABV33108.1"/>
    <property type="molecule type" value="Genomic_DNA"/>
</dbReference>
<accession>A8F4M4</accession>